<dbReference type="InterPro" id="IPR028081">
    <property type="entry name" value="Leu-bd"/>
</dbReference>
<dbReference type="Proteomes" id="UP000178065">
    <property type="component" value="Unassembled WGS sequence"/>
</dbReference>
<organism evidence="4 5">
    <name type="scientific">Candidatus Wildermuthbacteria bacterium RIFCSPHIGHO2_01_FULL_49_22b</name>
    <dbReference type="NCBI Taxonomy" id="1802448"/>
    <lineage>
        <taxon>Bacteria</taxon>
        <taxon>Candidatus Wildermuthiibacteriota</taxon>
    </lineage>
</organism>
<dbReference type="InterPro" id="IPR028082">
    <property type="entry name" value="Peripla_BP_I"/>
</dbReference>
<dbReference type="STRING" id="1802448.A2672_02475"/>
<dbReference type="Gene3D" id="3.40.50.2300">
    <property type="match status" value="2"/>
</dbReference>
<sequence>MTDKTKKIIKLGFVSGLSGVLERLANNQLKGLKLAVDEMNQRDGILGRQIKIIVKDDKSDPRLTTKLYQESIYQDKVDFFVGQLSAGTQLAANKETKKAKKILISLGNTNELTMARYFSPYTFHQAITLYMIAQSISKWTYQNLGRKWFIVAADYEWGWHIIEGYKAFAKRMNAKIVGIAKVPFPASKDDDYTKHFPEILKKKPEVLIGGMNGSDQLKFIREVSKAGLKRKMSIMNSLSELGIIEQLDPEDAVGMYWGASFYWKLQDILPIAKKFVSRYSEKFKEVPSAYSAYGYSGAMEALNVIDKVGKYPVDSNKVAQGLEGRIFAHYKHPEWWRPCDHQAFQDFYILKLKGPEERKYKDDSSEIIGTASWDLDIERTCKNLGHARNMWGHFA</sequence>
<dbReference type="SUPFAM" id="SSF53822">
    <property type="entry name" value="Periplasmic binding protein-like I"/>
    <property type="match status" value="1"/>
</dbReference>
<dbReference type="Pfam" id="PF13458">
    <property type="entry name" value="Peripla_BP_6"/>
    <property type="match status" value="1"/>
</dbReference>
<dbReference type="PANTHER" id="PTHR30483">
    <property type="entry name" value="LEUCINE-SPECIFIC-BINDING PROTEIN"/>
    <property type="match status" value="1"/>
</dbReference>
<dbReference type="PANTHER" id="PTHR30483:SF6">
    <property type="entry name" value="PERIPLASMIC BINDING PROTEIN OF ABC TRANSPORTER FOR NATURAL AMINO ACIDS"/>
    <property type="match status" value="1"/>
</dbReference>
<dbReference type="CDD" id="cd06268">
    <property type="entry name" value="PBP1_ABC_transporter_LIVBP-like"/>
    <property type="match status" value="1"/>
</dbReference>
<evidence type="ECO:0000313" key="5">
    <source>
        <dbReference type="Proteomes" id="UP000178065"/>
    </source>
</evidence>
<keyword evidence="2" id="KW-0732">Signal</keyword>
<dbReference type="AlphaFoldDB" id="A0A1G2R0A5"/>
<feature type="domain" description="Leucine-binding protein" evidence="3">
    <location>
        <begin position="9"/>
        <end position="353"/>
    </location>
</feature>
<name>A0A1G2R0A5_9BACT</name>
<proteinExistence type="inferred from homology"/>
<reference evidence="4 5" key="1">
    <citation type="journal article" date="2016" name="Nat. Commun.">
        <title>Thousands of microbial genomes shed light on interconnected biogeochemical processes in an aquifer system.</title>
        <authorList>
            <person name="Anantharaman K."/>
            <person name="Brown C.T."/>
            <person name="Hug L.A."/>
            <person name="Sharon I."/>
            <person name="Castelle C.J."/>
            <person name="Probst A.J."/>
            <person name="Thomas B.C."/>
            <person name="Singh A."/>
            <person name="Wilkins M.J."/>
            <person name="Karaoz U."/>
            <person name="Brodie E.L."/>
            <person name="Williams K.H."/>
            <person name="Hubbard S.S."/>
            <person name="Banfield J.F."/>
        </authorList>
    </citation>
    <scope>NUCLEOTIDE SEQUENCE [LARGE SCALE GENOMIC DNA]</scope>
</reference>
<dbReference type="InterPro" id="IPR051010">
    <property type="entry name" value="BCAA_transport"/>
</dbReference>
<evidence type="ECO:0000313" key="4">
    <source>
        <dbReference type="EMBL" id="OHA65809.1"/>
    </source>
</evidence>
<comment type="similarity">
    <text evidence="1">Belongs to the leucine-binding protein family.</text>
</comment>
<evidence type="ECO:0000256" key="1">
    <source>
        <dbReference type="ARBA" id="ARBA00010062"/>
    </source>
</evidence>
<evidence type="ECO:0000256" key="2">
    <source>
        <dbReference type="ARBA" id="ARBA00022729"/>
    </source>
</evidence>
<accession>A0A1G2R0A5</accession>
<dbReference type="EMBL" id="MHTT01000010">
    <property type="protein sequence ID" value="OHA65809.1"/>
    <property type="molecule type" value="Genomic_DNA"/>
</dbReference>
<gene>
    <name evidence="4" type="ORF">A2672_02475</name>
</gene>
<protein>
    <recommendedName>
        <fullName evidence="3">Leucine-binding protein domain-containing protein</fullName>
    </recommendedName>
</protein>
<evidence type="ECO:0000259" key="3">
    <source>
        <dbReference type="Pfam" id="PF13458"/>
    </source>
</evidence>
<comment type="caution">
    <text evidence="4">The sequence shown here is derived from an EMBL/GenBank/DDBJ whole genome shotgun (WGS) entry which is preliminary data.</text>
</comment>